<name>A0A813KYE6_POLGL</name>
<evidence type="ECO:0000256" key="1">
    <source>
        <dbReference type="ARBA" id="ARBA00004474"/>
    </source>
</evidence>
<sequence>MASRRRDRFPQHRLLQSVLLERGLRASLLCALCLAATAGPAWTTACGSAGGQLASFLALPGGRSAAAAGPGQALGLPRAGGSRPQTWTACGSAGGQLASILTQTGVSAEPQTVNLLVVVAVILAGTTAAVAGQLFASASDTRLTEGRRAVLKRELLALTRDSQRGADLSKSEAIKEVFSKLETLTPTREPLKSPLLKGDWELLWTTSDSILDKPILQFLDPEAGFARNLESTPLGDNTVEASIAPLDPEQREAFVSRLDDFLLFKQGAQEKKGGTYMPDVADLERTTVGVRFKTFRLLGLLSVGAPEKATGILQVTYLDEDLRLSRGDRGNLFVLRKVGLRKVGLL</sequence>
<keyword evidence="3" id="KW-1133">Transmembrane helix</keyword>
<keyword evidence="3" id="KW-0472">Membrane</keyword>
<feature type="transmembrane region" description="Helical" evidence="3">
    <location>
        <begin position="115"/>
        <end position="138"/>
    </location>
</feature>
<feature type="domain" description="Plastid lipid-associated protein/fibrillin conserved" evidence="4">
    <location>
        <begin position="151"/>
        <end position="212"/>
    </location>
</feature>
<reference evidence="5" key="1">
    <citation type="submission" date="2021-02" db="EMBL/GenBank/DDBJ databases">
        <authorList>
            <person name="Dougan E. K."/>
            <person name="Rhodes N."/>
            <person name="Thang M."/>
            <person name="Chan C."/>
        </authorList>
    </citation>
    <scope>NUCLEOTIDE SEQUENCE</scope>
</reference>
<proteinExistence type="predicted"/>
<dbReference type="Pfam" id="PF04755">
    <property type="entry name" value="PAP_fibrillin"/>
    <property type="match status" value="2"/>
</dbReference>
<evidence type="ECO:0000313" key="6">
    <source>
        <dbReference type="Proteomes" id="UP000626109"/>
    </source>
</evidence>
<dbReference type="PANTHER" id="PTHR31906">
    <property type="entry name" value="PLASTID-LIPID-ASSOCIATED PROTEIN 4, CHLOROPLASTIC-RELATED"/>
    <property type="match status" value="1"/>
</dbReference>
<accession>A0A813KYE6</accession>
<dbReference type="GO" id="GO:0009536">
    <property type="term" value="C:plastid"/>
    <property type="evidence" value="ECO:0007669"/>
    <property type="project" value="UniProtKB-SubCell"/>
</dbReference>
<organism evidence="5 6">
    <name type="scientific">Polarella glacialis</name>
    <name type="common">Dinoflagellate</name>
    <dbReference type="NCBI Taxonomy" id="89957"/>
    <lineage>
        <taxon>Eukaryota</taxon>
        <taxon>Sar</taxon>
        <taxon>Alveolata</taxon>
        <taxon>Dinophyceae</taxon>
        <taxon>Suessiales</taxon>
        <taxon>Suessiaceae</taxon>
        <taxon>Polarella</taxon>
    </lineage>
</organism>
<feature type="domain" description="Plastid lipid-associated protein/fibrillin conserved" evidence="4">
    <location>
        <begin position="306"/>
        <end position="335"/>
    </location>
</feature>
<comment type="subcellular location">
    <subcellularLocation>
        <location evidence="1">Plastid</location>
    </subcellularLocation>
</comment>
<dbReference type="AlphaFoldDB" id="A0A813KYE6"/>
<comment type="caution">
    <text evidence="5">The sequence shown here is derived from an EMBL/GenBank/DDBJ whole genome shotgun (WGS) entry which is preliminary data.</text>
</comment>
<dbReference type="Proteomes" id="UP000626109">
    <property type="component" value="Unassembled WGS sequence"/>
</dbReference>
<dbReference type="InterPro" id="IPR039633">
    <property type="entry name" value="PAP"/>
</dbReference>
<dbReference type="InterPro" id="IPR006843">
    <property type="entry name" value="PAP/fibrillin_dom"/>
</dbReference>
<protein>
    <recommendedName>
        <fullName evidence="4">Plastid lipid-associated protein/fibrillin conserved domain-containing protein</fullName>
    </recommendedName>
</protein>
<keyword evidence="3" id="KW-0812">Transmembrane</keyword>
<dbReference type="EMBL" id="CAJNNW010032708">
    <property type="protein sequence ID" value="CAE8715051.1"/>
    <property type="molecule type" value="Genomic_DNA"/>
</dbReference>
<evidence type="ECO:0000256" key="2">
    <source>
        <dbReference type="ARBA" id="ARBA00022640"/>
    </source>
</evidence>
<keyword evidence="2" id="KW-0934">Plastid</keyword>
<gene>
    <name evidence="5" type="ORF">PGLA2088_LOCUS38333</name>
</gene>
<evidence type="ECO:0000259" key="4">
    <source>
        <dbReference type="Pfam" id="PF04755"/>
    </source>
</evidence>
<evidence type="ECO:0000256" key="3">
    <source>
        <dbReference type="SAM" id="Phobius"/>
    </source>
</evidence>
<evidence type="ECO:0000313" key="5">
    <source>
        <dbReference type="EMBL" id="CAE8715051.1"/>
    </source>
</evidence>